<feature type="transmembrane region" description="Helical" evidence="10">
    <location>
        <begin position="82"/>
        <end position="101"/>
    </location>
</feature>
<keyword evidence="9 10" id="KW-0472">Membrane</keyword>
<evidence type="ECO:0000256" key="10">
    <source>
        <dbReference type="SAM" id="Phobius"/>
    </source>
</evidence>
<evidence type="ECO:0000313" key="11">
    <source>
        <dbReference type="EMBL" id="TQM74521.1"/>
    </source>
</evidence>
<name>A0A543IVE1_9ACTN</name>
<evidence type="ECO:0000256" key="5">
    <source>
        <dbReference type="ARBA" id="ARBA00022605"/>
    </source>
</evidence>
<dbReference type="PANTHER" id="PTHR37468:SF1">
    <property type="entry name" value="SULFATE TRANSPORTER CYSZ"/>
    <property type="match status" value="1"/>
</dbReference>
<dbReference type="EMBL" id="VFPQ01000001">
    <property type="protein sequence ID" value="TQM74521.1"/>
    <property type="molecule type" value="Genomic_DNA"/>
</dbReference>
<keyword evidence="4" id="KW-0997">Cell inner membrane</keyword>
<keyword evidence="5" id="KW-0028">Amino-acid biosynthesis</keyword>
<dbReference type="RefSeq" id="WP_229788607.1">
    <property type="nucleotide sequence ID" value="NZ_BMPV01000003.1"/>
</dbReference>
<evidence type="ECO:0000256" key="6">
    <source>
        <dbReference type="ARBA" id="ARBA00022692"/>
    </source>
</evidence>
<reference evidence="11 12" key="1">
    <citation type="submission" date="2019-06" db="EMBL/GenBank/DDBJ databases">
        <title>Sequencing the genomes of 1000 actinobacteria strains.</title>
        <authorList>
            <person name="Klenk H.-P."/>
        </authorList>
    </citation>
    <scope>NUCLEOTIDE SEQUENCE [LARGE SCALE GENOMIC DNA]</scope>
    <source>
        <strain evidence="11 12">DSM 43186</strain>
    </source>
</reference>
<dbReference type="GO" id="GO:0005886">
    <property type="term" value="C:plasma membrane"/>
    <property type="evidence" value="ECO:0007669"/>
    <property type="project" value="TreeGrafter"/>
</dbReference>
<keyword evidence="12" id="KW-1185">Reference proteome</keyword>
<keyword evidence="3" id="KW-1003">Cell membrane</keyword>
<dbReference type="GO" id="GO:0009675">
    <property type="term" value="F:high-affinity sulfate:proton symporter activity"/>
    <property type="evidence" value="ECO:0007669"/>
    <property type="project" value="TreeGrafter"/>
</dbReference>
<evidence type="ECO:0000313" key="12">
    <source>
        <dbReference type="Proteomes" id="UP000319213"/>
    </source>
</evidence>
<dbReference type="GO" id="GO:0000103">
    <property type="term" value="P:sulfate assimilation"/>
    <property type="evidence" value="ECO:0007669"/>
    <property type="project" value="TreeGrafter"/>
</dbReference>
<dbReference type="AlphaFoldDB" id="A0A543IVE1"/>
<evidence type="ECO:0000256" key="9">
    <source>
        <dbReference type="ARBA" id="ARBA00023136"/>
    </source>
</evidence>
<evidence type="ECO:0000256" key="4">
    <source>
        <dbReference type="ARBA" id="ARBA00022519"/>
    </source>
</evidence>
<keyword evidence="6 10" id="KW-0812">Transmembrane</keyword>
<feature type="transmembrane region" description="Helical" evidence="10">
    <location>
        <begin position="175"/>
        <end position="196"/>
    </location>
</feature>
<keyword evidence="2" id="KW-0813">Transport</keyword>
<evidence type="ECO:0000256" key="8">
    <source>
        <dbReference type="ARBA" id="ARBA00023032"/>
    </source>
</evidence>
<evidence type="ECO:0000256" key="7">
    <source>
        <dbReference type="ARBA" id="ARBA00022989"/>
    </source>
</evidence>
<dbReference type="GO" id="GO:0019344">
    <property type="term" value="P:cysteine biosynthetic process"/>
    <property type="evidence" value="ECO:0007669"/>
    <property type="project" value="TreeGrafter"/>
</dbReference>
<accession>A0A543IVE1</accession>
<organism evidence="11 12">
    <name type="scientific">Thermopolyspora flexuosa</name>
    <dbReference type="NCBI Taxonomy" id="103836"/>
    <lineage>
        <taxon>Bacteria</taxon>
        <taxon>Bacillati</taxon>
        <taxon>Actinomycetota</taxon>
        <taxon>Actinomycetes</taxon>
        <taxon>Streptosporangiales</taxon>
        <taxon>Streptosporangiaceae</taxon>
        <taxon>Thermopolyspora</taxon>
    </lineage>
</organism>
<dbReference type="Proteomes" id="UP000319213">
    <property type="component" value="Unassembled WGS sequence"/>
</dbReference>
<dbReference type="PANTHER" id="PTHR37468">
    <property type="entry name" value="SULFATE TRANSPORTER CYSZ"/>
    <property type="match status" value="1"/>
</dbReference>
<keyword evidence="8" id="KW-0764">Sulfate transport</keyword>
<feature type="transmembrane region" description="Helical" evidence="10">
    <location>
        <begin position="217"/>
        <end position="244"/>
    </location>
</feature>
<protein>
    <submittedName>
        <fullName evidence="11">CysZ protein</fullName>
    </submittedName>
</protein>
<sequence length="275" mass="29492">MSREITQGVGKGMGGVVAGARSFLAGLGWVVRNPRWWFLGLVPALLALVLYVLAFVLLALYVGDLTRFFTPFAEGWPEGLRGVFRFLVGVVIFGFGLLVAIKTYVSVTLVIGDPFYEKLSERVELDMGGLPKAPDVSLWRSILRSLRDSVVIGLQVAALTIPLFVLGFVPVIGQTVVPVLGALVSGFFLAVELTGLPMERRGLLRADRFRILRRNMGAALGFGVLAFLIFLIPLAVVVTMPAAVAGSVVLVRTLVPAPDPAASADDEPALPPEPR</sequence>
<evidence type="ECO:0000256" key="3">
    <source>
        <dbReference type="ARBA" id="ARBA00022475"/>
    </source>
</evidence>
<comment type="caution">
    <text evidence="11">The sequence shown here is derived from an EMBL/GenBank/DDBJ whole genome shotgun (WGS) entry which is preliminary data.</text>
</comment>
<proteinExistence type="predicted"/>
<evidence type="ECO:0000256" key="1">
    <source>
        <dbReference type="ARBA" id="ARBA00004141"/>
    </source>
</evidence>
<feature type="transmembrane region" description="Helical" evidence="10">
    <location>
        <begin position="38"/>
        <end position="62"/>
    </location>
</feature>
<gene>
    <name evidence="11" type="ORF">FHX40_1199</name>
</gene>
<dbReference type="InterPro" id="IPR059112">
    <property type="entry name" value="CysZ/EI24"/>
</dbReference>
<dbReference type="Pfam" id="PF07264">
    <property type="entry name" value="EI24"/>
    <property type="match status" value="1"/>
</dbReference>
<dbReference type="InterPro" id="IPR050480">
    <property type="entry name" value="CysZ-like"/>
</dbReference>
<feature type="transmembrane region" description="Helical" evidence="10">
    <location>
        <begin position="150"/>
        <end position="169"/>
    </location>
</feature>
<comment type="subcellular location">
    <subcellularLocation>
        <location evidence="1">Membrane</location>
        <topology evidence="1">Multi-pass membrane protein</topology>
    </subcellularLocation>
</comment>
<evidence type="ECO:0000256" key="2">
    <source>
        <dbReference type="ARBA" id="ARBA00022448"/>
    </source>
</evidence>
<keyword evidence="7 10" id="KW-1133">Transmembrane helix</keyword>